<gene>
    <name evidence="1" type="ORF">IEQ34_016623</name>
</gene>
<accession>A0AAV7GG92</accession>
<organism evidence="1 2">
    <name type="scientific">Dendrobium chrysotoxum</name>
    <name type="common">Orchid</name>
    <dbReference type="NCBI Taxonomy" id="161865"/>
    <lineage>
        <taxon>Eukaryota</taxon>
        <taxon>Viridiplantae</taxon>
        <taxon>Streptophyta</taxon>
        <taxon>Embryophyta</taxon>
        <taxon>Tracheophyta</taxon>
        <taxon>Spermatophyta</taxon>
        <taxon>Magnoliopsida</taxon>
        <taxon>Liliopsida</taxon>
        <taxon>Asparagales</taxon>
        <taxon>Orchidaceae</taxon>
        <taxon>Epidendroideae</taxon>
        <taxon>Malaxideae</taxon>
        <taxon>Dendrobiinae</taxon>
        <taxon>Dendrobium</taxon>
    </lineage>
</organism>
<comment type="caution">
    <text evidence="1">The sequence shown here is derived from an EMBL/GenBank/DDBJ whole genome shotgun (WGS) entry which is preliminary data.</text>
</comment>
<proteinExistence type="predicted"/>
<evidence type="ECO:0000313" key="1">
    <source>
        <dbReference type="EMBL" id="KAH0454699.1"/>
    </source>
</evidence>
<dbReference type="AlphaFoldDB" id="A0AAV7GG92"/>
<sequence>MQYEDKFTALARYVPQLISIAEEKCYRFLRGLRDELRHPLLPLRIQEFLELVERTRLVENDLTIPQFIWDMNMKRSGDDMTKRESCEKMSRFLNSLRGTESSVGTKCRRRHFYKLQYSSAIPLSFKTLGSGAKWCHKFPLQHQSLYSTGVTYFEIFMDNHDMIRYGRGCPLLLKNPFAYVLRVLRAPPDQPKVVKRSCFTAFGMKKICLNI</sequence>
<dbReference type="EMBL" id="JAGFBR010000015">
    <property type="protein sequence ID" value="KAH0454699.1"/>
    <property type="molecule type" value="Genomic_DNA"/>
</dbReference>
<name>A0AAV7GG92_DENCH</name>
<protein>
    <submittedName>
        <fullName evidence="1">Uncharacterized protein</fullName>
    </submittedName>
</protein>
<reference evidence="1 2" key="1">
    <citation type="journal article" date="2021" name="Hortic Res">
        <title>Chromosome-scale assembly of the Dendrobium chrysotoxum genome enhances the understanding of orchid evolution.</title>
        <authorList>
            <person name="Zhang Y."/>
            <person name="Zhang G.Q."/>
            <person name="Zhang D."/>
            <person name="Liu X.D."/>
            <person name="Xu X.Y."/>
            <person name="Sun W.H."/>
            <person name="Yu X."/>
            <person name="Zhu X."/>
            <person name="Wang Z.W."/>
            <person name="Zhao X."/>
            <person name="Zhong W.Y."/>
            <person name="Chen H."/>
            <person name="Yin W.L."/>
            <person name="Huang T."/>
            <person name="Niu S.C."/>
            <person name="Liu Z.J."/>
        </authorList>
    </citation>
    <scope>NUCLEOTIDE SEQUENCE [LARGE SCALE GENOMIC DNA]</scope>
    <source>
        <strain evidence="1">Lindl</strain>
    </source>
</reference>
<dbReference type="Proteomes" id="UP000775213">
    <property type="component" value="Unassembled WGS sequence"/>
</dbReference>
<keyword evidence="2" id="KW-1185">Reference proteome</keyword>
<evidence type="ECO:0000313" key="2">
    <source>
        <dbReference type="Proteomes" id="UP000775213"/>
    </source>
</evidence>